<dbReference type="InterPro" id="IPR008942">
    <property type="entry name" value="ENTH_VHS"/>
</dbReference>
<feature type="transmembrane region" description="Helical" evidence="4">
    <location>
        <begin position="20"/>
        <end position="37"/>
    </location>
</feature>
<proteinExistence type="predicted"/>
<gene>
    <name evidence="6" type="primary">Os05g0573700_5</name>
    <name evidence="6" type="ORF">Zm00014a_014039</name>
</gene>
<keyword evidence="4" id="KW-0812">Transmembrane</keyword>
<dbReference type="InterPro" id="IPR002014">
    <property type="entry name" value="VHS_dom"/>
</dbReference>
<dbReference type="SUPFAM" id="SSF48464">
    <property type="entry name" value="ENTH/VHS domain"/>
    <property type="match status" value="1"/>
</dbReference>
<keyword evidence="4" id="KW-0472">Membrane</keyword>
<dbReference type="EMBL" id="NCVQ01000008">
    <property type="protein sequence ID" value="PWZ15625.1"/>
    <property type="molecule type" value="Genomic_DNA"/>
</dbReference>
<dbReference type="Gene3D" id="1.10.1040.10">
    <property type="entry name" value="N-(1-d-carboxylethyl)-l-norvaline Dehydrogenase, domain 2"/>
    <property type="match status" value="1"/>
</dbReference>
<dbReference type="InterPro" id="IPR013328">
    <property type="entry name" value="6PGD_dom2"/>
</dbReference>
<dbReference type="ExpressionAtlas" id="A0A3L6E498">
    <property type="expression patterns" value="baseline"/>
</dbReference>
<dbReference type="AlphaFoldDB" id="A0A3L6E498"/>
<keyword evidence="6" id="KW-0413">Isomerase</keyword>
<dbReference type="Proteomes" id="UP000251960">
    <property type="component" value="Chromosome 7"/>
</dbReference>
<evidence type="ECO:0000256" key="4">
    <source>
        <dbReference type="SAM" id="Phobius"/>
    </source>
</evidence>
<dbReference type="SUPFAM" id="SSF48179">
    <property type="entry name" value="6-phosphogluconate dehydrogenase C-terminal domain-like"/>
    <property type="match status" value="1"/>
</dbReference>
<dbReference type="Pfam" id="PF01450">
    <property type="entry name" value="KARI_C"/>
    <property type="match status" value="1"/>
</dbReference>
<dbReference type="GO" id="GO:0035091">
    <property type="term" value="F:phosphatidylinositol binding"/>
    <property type="evidence" value="ECO:0007669"/>
    <property type="project" value="InterPro"/>
</dbReference>
<organism evidence="6 7">
    <name type="scientific">Zea mays</name>
    <name type="common">Maize</name>
    <dbReference type="NCBI Taxonomy" id="4577"/>
    <lineage>
        <taxon>Eukaryota</taxon>
        <taxon>Viridiplantae</taxon>
        <taxon>Streptophyta</taxon>
        <taxon>Embryophyta</taxon>
        <taxon>Tracheophyta</taxon>
        <taxon>Spermatophyta</taxon>
        <taxon>Magnoliopsida</taxon>
        <taxon>Liliopsida</taxon>
        <taxon>Poales</taxon>
        <taxon>Poaceae</taxon>
        <taxon>PACMAD clade</taxon>
        <taxon>Panicoideae</taxon>
        <taxon>Andropogonodae</taxon>
        <taxon>Andropogoneae</taxon>
        <taxon>Tripsacinae</taxon>
        <taxon>Zea</taxon>
    </lineage>
</organism>
<sequence length="350" mass="39194">MVTATRRSVACAPTAASNTFSAIGISVLGTTWGFTMFTRAEYLKYKSGGRIASDGVNAKDKKHQLYVISALAGTKIDMKSWQSKDVVKALKKQIGHKNPKVQLLALTGVVVQLSFVPIGLLYLDTAAIMNWRPRINGLLGNIDANTGDPQVGILLGAVHGMVEALFRRYIEQGMDEESAYKNTVKSIKFCSSYKIQFILGFFSLYCLQVGYAEHYRWNSSFYVSGTLSMICLEQGPHILNIFKDYHVSKTSILNDLAFYKSRQKMMQDKRSKQQQLQKQSRGIVHEFSDSKFGHVFAFGESRSLSIAKKIFAGQQLFCRTSSSVLSSHAGQPLHHYIAMMDQQERNEQLL</sequence>
<evidence type="ECO:0000256" key="1">
    <source>
        <dbReference type="ARBA" id="ARBA00001946"/>
    </source>
</evidence>
<feature type="domain" description="VHS" evidence="5">
    <location>
        <begin position="76"/>
        <end position="107"/>
    </location>
</feature>
<reference evidence="6 7" key="1">
    <citation type="journal article" date="2018" name="Nat. Genet.">
        <title>Extensive intraspecific gene order and gene structural variations between Mo17 and other maize genomes.</title>
        <authorList>
            <person name="Sun S."/>
            <person name="Zhou Y."/>
            <person name="Chen J."/>
            <person name="Shi J."/>
            <person name="Zhao H."/>
            <person name="Zhao H."/>
            <person name="Song W."/>
            <person name="Zhang M."/>
            <person name="Cui Y."/>
            <person name="Dong X."/>
            <person name="Liu H."/>
            <person name="Ma X."/>
            <person name="Jiao Y."/>
            <person name="Wang B."/>
            <person name="Wei X."/>
            <person name="Stein J.C."/>
            <person name="Glaubitz J.C."/>
            <person name="Lu F."/>
            <person name="Yu G."/>
            <person name="Liang C."/>
            <person name="Fengler K."/>
            <person name="Li B."/>
            <person name="Rafalski A."/>
            <person name="Schnable P.S."/>
            <person name="Ware D.H."/>
            <person name="Buckler E.S."/>
            <person name="Lai J."/>
        </authorList>
    </citation>
    <scope>NUCLEOTIDE SEQUENCE [LARGE SCALE GENOMIC DNA]</scope>
    <source>
        <strain evidence="7">cv. Missouri 17</strain>
        <tissue evidence="6">Seedling</tissue>
    </source>
</reference>
<feature type="transmembrane region" description="Helical" evidence="4">
    <location>
        <begin position="101"/>
        <end position="123"/>
    </location>
</feature>
<keyword evidence="4" id="KW-1133">Transmembrane helix</keyword>
<accession>A0A3L6E498</accession>
<evidence type="ECO:0000256" key="3">
    <source>
        <dbReference type="ARBA" id="ARBA00030593"/>
    </source>
</evidence>
<evidence type="ECO:0000313" key="6">
    <source>
        <dbReference type="EMBL" id="PWZ15625.1"/>
    </source>
</evidence>
<evidence type="ECO:0000313" key="7">
    <source>
        <dbReference type="Proteomes" id="UP000251960"/>
    </source>
</evidence>
<evidence type="ECO:0000259" key="5">
    <source>
        <dbReference type="PROSITE" id="PS50179"/>
    </source>
</evidence>
<dbReference type="InterPro" id="IPR000506">
    <property type="entry name" value="KARI_C"/>
</dbReference>
<comment type="caution">
    <text evidence="6">The sequence shown here is derived from an EMBL/GenBank/DDBJ whole genome shotgun (WGS) entry which is preliminary data.</text>
</comment>
<dbReference type="PROSITE" id="PS50179">
    <property type="entry name" value="VHS"/>
    <property type="match status" value="1"/>
</dbReference>
<protein>
    <recommendedName>
        <fullName evidence="3">Acetohydroxy-acid reductoisomerase</fullName>
    </recommendedName>
    <alternativeName>
        <fullName evidence="2">Alpha-keto-beta-hydroxylacyl reductoisomerase</fullName>
    </alternativeName>
</protein>
<dbReference type="InterPro" id="IPR008927">
    <property type="entry name" value="6-PGluconate_DH-like_C_sf"/>
</dbReference>
<dbReference type="GO" id="GO:0043130">
    <property type="term" value="F:ubiquitin binding"/>
    <property type="evidence" value="ECO:0007669"/>
    <property type="project" value="InterPro"/>
</dbReference>
<name>A0A3L6E498_MAIZE</name>
<evidence type="ECO:0000256" key="2">
    <source>
        <dbReference type="ARBA" id="ARBA00030209"/>
    </source>
</evidence>
<dbReference type="Gene3D" id="3.30.60.300">
    <property type="match status" value="1"/>
</dbReference>
<comment type="cofactor">
    <cofactor evidence="1">
        <name>Mg(2+)</name>
        <dbReference type="ChEBI" id="CHEBI:18420"/>
    </cofactor>
</comment>
<dbReference type="GO" id="GO:0016853">
    <property type="term" value="F:isomerase activity"/>
    <property type="evidence" value="ECO:0007669"/>
    <property type="project" value="UniProtKB-KW"/>
</dbReference>
<dbReference type="Gene3D" id="1.25.40.90">
    <property type="match status" value="1"/>
</dbReference>
<dbReference type="GO" id="GO:0009082">
    <property type="term" value="P:branched-chain amino acid biosynthetic process"/>
    <property type="evidence" value="ECO:0007669"/>
    <property type="project" value="InterPro"/>
</dbReference>
<dbReference type="GO" id="GO:0004455">
    <property type="term" value="F:ketol-acid reductoisomerase activity"/>
    <property type="evidence" value="ECO:0007669"/>
    <property type="project" value="InterPro"/>
</dbReference>